<dbReference type="InterPro" id="IPR015300">
    <property type="entry name" value="DNA-bd_pseudobarrel_sf"/>
</dbReference>
<proteinExistence type="predicted"/>
<keyword evidence="3" id="KW-0238">DNA-binding</keyword>
<dbReference type="EMBL" id="BPVZ01000333">
    <property type="protein sequence ID" value="GKV50012.1"/>
    <property type="molecule type" value="Genomic_DNA"/>
</dbReference>
<evidence type="ECO:0000313" key="9">
    <source>
        <dbReference type="Proteomes" id="UP001054252"/>
    </source>
</evidence>
<sequence>MPLSTLVARKPLKQTDRRKRFAIPTKALHLFPQFNDHHFVPVEFWHGSKHWPMVISARRHGYKKPVISKGWLPFVRENQLEVGDVVTIFRAEDEAGIRYPIEIERGNMPLPAMYRDLEEQQLPIFPNSNNVNVGVADNNVNVEIVTANILAIKQETQLAPANVPPITQKGEELSLKPDQVNLRLTLDNGPQTPMFASTLPSPVEEELKSTGGVQRQIAHQTHHDDPKTANLNPILNQISADEFHVNLDLTLAPPVVDLFPSTLKTHPFGPPRSGSANGAFYGGVLALPLVLFKESRIPTNDGPHPPITGLDQKHHDCACEINTGIFYRNPYNVAGIYNCSSYPLANSRYATIRLNSSLLTHSHLQPSSPLCPILSVLEPIPSGAPYHLFTNGSAIGFKSQTGILRSLLPEGDVSLSLDYSAKNPTPGSIRGRKASQKKMAKGGKKGGKTRRKVGMVNGSLSVVRQIRALVAHKCVKILAGVPRVENAGNGETQAVVL</sequence>
<evidence type="ECO:0000256" key="1">
    <source>
        <dbReference type="ARBA" id="ARBA00004123"/>
    </source>
</evidence>
<dbReference type="CDD" id="cd10017">
    <property type="entry name" value="B3_DNA"/>
    <property type="match status" value="1"/>
</dbReference>
<organism evidence="8 9">
    <name type="scientific">Rubroshorea leprosula</name>
    <dbReference type="NCBI Taxonomy" id="152421"/>
    <lineage>
        <taxon>Eukaryota</taxon>
        <taxon>Viridiplantae</taxon>
        <taxon>Streptophyta</taxon>
        <taxon>Embryophyta</taxon>
        <taxon>Tracheophyta</taxon>
        <taxon>Spermatophyta</taxon>
        <taxon>Magnoliopsida</taxon>
        <taxon>eudicotyledons</taxon>
        <taxon>Gunneridae</taxon>
        <taxon>Pentapetalae</taxon>
        <taxon>rosids</taxon>
        <taxon>malvids</taxon>
        <taxon>Malvales</taxon>
        <taxon>Dipterocarpaceae</taxon>
        <taxon>Rubroshorea</taxon>
    </lineage>
</organism>
<protein>
    <recommendedName>
        <fullName evidence="7">TF-B3 domain-containing protein</fullName>
    </recommendedName>
</protein>
<dbReference type="GO" id="GO:0005634">
    <property type="term" value="C:nucleus"/>
    <property type="evidence" value="ECO:0007669"/>
    <property type="project" value="UniProtKB-SubCell"/>
</dbReference>
<accession>A0AAV5MKH0</accession>
<name>A0AAV5MKH0_9ROSI</name>
<dbReference type="Gene3D" id="2.40.330.10">
    <property type="entry name" value="DNA-binding pseudobarrel domain"/>
    <property type="match status" value="1"/>
</dbReference>
<feature type="domain" description="TF-B3" evidence="7">
    <location>
        <begin position="48"/>
        <end position="107"/>
    </location>
</feature>
<feature type="compositionally biased region" description="Basic residues" evidence="6">
    <location>
        <begin position="430"/>
        <end position="451"/>
    </location>
</feature>
<keyword evidence="9" id="KW-1185">Reference proteome</keyword>
<comment type="subcellular location">
    <subcellularLocation>
        <location evidence="1">Nucleus</location>
    </subcellularLocation>
</comment>
<evidence type="ECO:0000256" key="3">
    <source>
        <dbReference type="ARBA" id="ARBA00023125"/>
    </source>
</evidence>
<evidence type="ECO:0000256" key="5">
    <source>
        <dbReference type="ARBA" id="ARBA00023242"/>
    </source>
</evidence>
<comment type="caution">
    <text evidence="8">The sequence shown here is derived from an EMBL/GenBank/DDBJ whole genome shotgun (WGS) entry which is preliminary data.</text>
</comment>
<gene>
    <name evidence="8" type="ORF">SLEP1_g56731</name>
</gene>
<keyword evidence="4" id="KW-0804">Transcription</keyword>
<evidence type="ECO:0000259" key="7">
    <source>
        <dbReference type="PROSITE" id="PS50863"/>
    </source>
</evidence>
<dbReference type="InterPro" id="IPR003340">
    <property type="entry name" value="B3_DNA-bd"/>
</dbReference>
<dbReference type="GO" id="GO:0003677">
    <property type="term" value="F:DNA binding"/>
    <property type="evidence" value="ECO:0007669"/>
    <property type="project" value="UniProtKB-KW"/>
</dbReference>
<evidence type="ECO:0000256" key="2">
    <source>
        <dbReference type="ARBA" id="ARBA00023015"/>
    </source>
</evidence>
<dbReference type="PROSITE" id="PS50863">
    <property type="entry name" value="B3"/>
    <property type="match status" value="1"/>
</dbReference>
<dbReference type="AlphaFoldDB" id="A0AAV5MKH0"/>
<reference evidence="8 9" key="1">
    <citation type="journal article" date="2021" name="Commun. Biol.">
        <title>The genome of Shorea leprosula (Dipterocarpaceae) highlights the ecological relevance of drought in aseasonal tropical rainforests.</title>
        <authorList>
            <person name="Ng K.K.S."/>
            <person name="Kobayashi M.J."/>
            <person name="Fawcett J.A."/>
            <person name="Hatakeyama M."/>
            <person name="Paape T."/>
            <person name="Ng C.H."/>
            <person name="Ang C.C."/>
            <person name="Tnah L.H."/>
            <person name="Lee C.T."/>
            <person name="Nishiyama T."/>
            <person name="Sese J."/>
            <person name="O'Brien M.J."/>
            <person name="Copetti D."/>
            <person name="Mohd Noor M.I."/>
            <person name="Ong R.C."/>
            <person name="Putra M."/>
            <person name="Sireger I.Z."/>
            <person name="Indrioko S."/>
            <person name="Kosugi Y."/>
            <person name="Izuno A."/>
            <person name="Isagi Y."/>
            <person name="Lee S.L."/>
            <person name="Shimizu K.K."/>
        </authorList>
    </citation>
    <scope>NUCLEOTIDE SEQUENCE [LARGE SCALE GENOMIC DNA]</scope>
    <source>
        <strain evidence="8">214</strain>
    </source>
</reference>
<evidence type="ECO:0000256" key="4">
    <source>
        <dbReference type="ARBA" id="ARBA00023163"/>
    </source>
</evidence>
<keyword evidence="5" id="KW-0539">Nucleus</keyword>
<evidence type="ECO:0000256" key="6">
    <source>
        <dbReference type="SAM" id="MobiDB-lite"/>
    </source>
</evidence>
<dbReference type="SUPFAM" id="SSF101936">
    <property type="entry name" value="DNA-binding pseudobarrel domain"/>
    <property type="match status" value="1"/>
</dbReference>
<keyword evidence="2" id="KW-0805">Transcription regulation</keyword>
<evidence type="ECO:0000313" key="8">
    <source>
        <dbReference type="EMBL" id="GKV50012.1"/>
    </source>
</evidence>
<dbReference type="Proteomes" id="UP001054252">
    <property type="component" value="Unassembled WGS sequence"/>
</dbReference>
<feature type="region of interest" description="Disordered" evidence="6">
    <location>
        <begin position="424"/>
        <end position="451"/>
    </location>
</feature>